<accession>A0A087MGL6</accession>
<protein>
    <recommendedName>
        <fullName evidence="1">Phosphoribosyltransferase domain-containing protein</fullName>
    </recommendedName>
</protein>
<dbReference type="CDD" id="cd06223">
    <property type="entry name" value="PRTases_typeI"/>
    <property type="match status" value="1"/>
</dbReference>
<dbReference type="Pfam" id="PF00156">
    <property type="entry name" value="Pribosyltran"/>
    <property type="match status" value="1"/>
</dbReference>
<evidence type="ECO:0000259" key="1">
    <source>
        <dbReference type="Pfam" id="PF00156"/>
    </source>
</evidence>
<dbReference type="Proteomes" id="UP000029085">
    <property type="component" value="Unassembled WGS sequence"/>
</dbReference>
<dbReference type="EMBL" id="AVCJ01000034">
    <property type="protein sequence ID" value="KFL36019.1"/>
    <property type="molecule type" value="Genomic_DNA"/>
</dbReference>
<dbReference type="SUPFAM" id="SSF53271">
    <property type="entry name" value="PRTase-like"/>
    <property type="match status" value="1"/>
</dbReference>
<dbReference type="PATRIC" id="fig|1121014.3.peg.2025"/>
<dbReference type="RefSeq" id="WP_034224763.1">
    <property type="nucleotide sequence ID" value="NZ_AVCJ01000034.1"/>
</dbReference>
<organism evidence="2 3">
    <name type="scientific">Arenimonas donghaensis DSM 18148 = HO3-R19</name>
    <dbReference type="NCBI Taxonomy" id="1121014"/>
    <lineage>
        <taxon>Bacteria</taxon>
        <taxon>Pseudomonadati</taxon>
        <taxon>Pseudomonadota</taxon>
        <taxon>Gammaproteobacteria</taxon>
        <taxon>Lysobacterales</taxon>
        <taxon>Lysobacteraceae</taxon>
        <taxon>Arenimonas</taxon>
    </lineage>
</organism>
<gene>
    <name evidence="2" type="ORF">N788_05600</name>
</gene>
<comment type="caution">
    <text evidence="2">The sequence shown here is derived from an EMBL/GenBank/DDBJ whole genome shotgun (WGS) entry which is preliminary data.</text>
</comment>
<dbReference type="PANTHER" id="PTHR11608:SF0">
    <property type="entry name" value="BIFUNCTIONAL PROTEIN PYRR"/>
    <property type="match status" value="1"/>
</dbReference>
<dbReference type="STRING" id="1121014.N788_05600"/>
<feature type="domain" description="Phosphoribosyltransferase" evidence="1">
    <location>
        <begin position="14"/>
        <end position="153"/>
    </location>
</feature>
<reference evidence="2 3" key="2">
    <citation type="journal article" date="2015" name="Stand. Genomic Sci.">
        <title>High quality draft genomic sequence of Arenimonas donghaensis DSM 18148(T).</title>
        <authorList>
            <person name="Chen F."/>
            <person name="Wang H."/>
            <person name="Cao Y."/>
            <person name="Li X."/>
            <person name="Wang G."/>
        </authorList>
    </citation>
    <scope>NUCLEOTIDE SEQUENCE [LARGE SCALE GENOMIC DNA]</scope>
    <source>
        <strain evidence="2 3">HO3-R19</strain>
    </source>
</reference>
<dbReference type="InterPro" id="IPR029057">
    <property type="entry name" value="PRTase-like"/>
</dbReference>
<name>A0A087MGL6_9GAMM</name>
<evidence type="ECO:0000313" key="2">
    <source>
        <dbReference type="EMBL" id="KFL36019.1"/>
    </source>
</evidence>
<dbReference type="PANTHER" id="PTHR11608">
    <property type="entry name" value="BIFUNCTIONAL PROTEIN PYRR"/>
    <property type="match status" value="1"/>
</dbReference>
<proteinExistence type="predicted"/>
<keyword evidence="3" id="KW-1185">Reference proteome</keyword>
<evidence type="ECO:0000313" key="3">
    <source>
        <dbReference type="Proteomes" id="UP000029085"/>
    </source>
</evidence>
<dbReference type="AlphaFoldDB" id="A0A087MGL6"/>
<sequence length="183" mass="20680">MQADRFRLYSEVDLEIVVDDMARQAAALLDATPTVLLGVLRRGAPLADKLLARIRVHAPWAEVERIDLKVKRYADNLELLHPDTSLEAPQGADLMNRRVIVVDDVLYQGYSLMRVFEWLSTQKPAHVHAAVLVDRQRHRMPVRADIVGLALKIAPEDVIECNVPPYETDFAVDLWRPAESPKG</sequence>
<dbReference type="InterPro" id="IPR050137">
    <property type="entry name" value="PyrR_bifunctional"/>
</dbReference>
<dbReference type="Gene3D" id="3.40.50.2020">
    <property type="match status" value="1"/>
</dbReference>
<reference evidence="3" key="1">
    <citation type="submission" date="2013-08" db="EMBL/GenBank/DDBJ databases">
        <title>Genome sequencing of Arenimonas donghaensis.</title>
        <authorList>
            <person name="Chen F."/>
            <person name="Wang G."/>
        </authorList>
    </citation>
    <scope>NUCLEOTIDE SEQUENCE [LARGE SCALE GENOMIC DNA]</scope>
    <source>
        <strain evidence="3">HO3-R19</strain>
    </source>
</reference>
<dbReference type="InterPro" id="IPR000836">
    <property type="entry name" value="PRTase_dom"/>
</dbReference>
<dbReference type="OrthoDB" id="8560416at2"/>